<feature type="domain" description="DUF4982" evidence="8">
    <location>
        <begin position="635"/>
        <end position="718"/>
    </location>
</feature>
<name>A0A060RCV5_9BACT</name>
<feature type="domain" description="Glycoside hydrolase family 2 immunoglobulin-like beta-sandwich" evidence="5">
    <location>
        <begin position="226"/>
        <end position="336"/>
    </location>
</feature>
<dbReference type="Gene3D" id="2.60.40.10">
    <property type="entry name" value="Immunoglobulins"/>
    <property type="match status" value="3"/>
</dbReference>
<dbReference type="Pfam" id="PF16355">
    <property type="entry name" value="DUF4982"/>
    <property type="match status" value="1"/>
</dbReference>
<feature type="domain" description="Glycosyl hydrolases family 2 sugar binding" evidence="7">
    <location>
        <begin position="75"/>
        <end position="203"/>
    </location>
</feature>
<dbReference type="SUPFAM" id="SSF49303">
    <property type="entry name" value="beta-Galactosidase/glucuronidase domain"/>
    <property type="match status" value="1"/>
</dbReference>
<keyword evidence="4" id="KW-0732">Signal</keyword>
<dbReference type="InterPro" id="IPR006103">
    <property type="entry name" value="Glyco_hydro_2_cat"/>
</dbReference>
<dbReference type="InterPro" id="IPR006101">
    <property type="entry name" value="Glyco_hydro_2"/>
</dbReference>
<dbReference type="InterPro" id="IPR032311">
    <property type="entry name" value="DUF4982"/>
</dbReference>
<keyword evidence="3 9" id="KW-0326">Glycosidase</keyword>
<evidence type="ECO:0000256" key="3">
    <source>
        <dbReference type="ARBA" id="ARBA00023295"/>
    </source>
</evidence>
<feature type="chain" id="PRO_5001586246" evidence="4">
    <location>
        <begin position="18"/>
        <end position="811"/>
    </location>
</feature>
<dbReference type="STRING" id="1433126.BN938_1180"/>
<keyword evidence="10" id="KW-1185">Reference proteome</keyword>
<evidence type="ECO:0000259" key="8">
    <source>
        <dbReference type="Pfam" id="PF16355"/>
    </source>
</evidence>
<comment type="similarity">
    <text evidence="1">Belongs to the glycosyl hydrolase 2 family.</text>
</comment>
<dbReference type="SUPFAM" id="SSF51445">
    <property type="entry name" value="(Trans)glycosidases"/>
    <property type="match status" value="1"/>
</dbReference>
<evidence type="ECO:0000256" key="1">
    <source>
        <dbReference type="ARBA" id="ARBA00007401"/>
    </source>
</evidence>
<dbReference type="AlphaFoldDB" id="A0A060RCV5"/>
<dbReference type="PANTHER" id="PTHR42732">
    <property type="entry name" value="BETA-GALACTOSIDASE"/>
    <property type="match status" value="1"/>
</dbReference>
<dbReference type="OrthoDB" id="9801077at2"/>
<dbReference type="Pfam" id="PF00703">
    <property type="entry name" value="Glyco_hydro_2"/>
    <property type="match status" value="1"/>
</dbReference>
<dbReference type="KEGG" id="rbc:BN938_1180"/>
<keyword evidence="2 9" id="KW-0378">Hydrolase</keyword>
<dbReference type="Gene3D" id="3.20.20.80">
    <property type="entry name" value="Glycosidases"/>
    <property type="match status" value="1"/>
</dbReference>
<dbReference type="InterPro" id="IPR013783">
    <property type="entry name" value="Ig-like_fold"/>
</dbReference>
<evidence type="ECO:0000313" key="9">
    <source>
        <dbReference type="EMBL" id="CDN31274.1"/>
    </source>
</evidence>
<gene>
    <name evidence="9" type="ORF">BN938_1180</name>
</gene>
<proteinExistence type="inferred from homology"/>
<dbReference type="InterPro" id="IPR036156">
    <property type="entry name" value="Beta-gal/glucu_dom_sf"/>
</dbReference>
<protein>
    <submittedName>
        <fullName evidence="9">Beta-galactosidase</fullName>
        <ecNumber evidence="9">3.2.1.23</ecNumber>
    </submittedName>
</protein>
<reference evidence="9 10" key="1">
    <citation type="journal article" date="2015" name="Genome Announc.">
        <title>Complete Genome Sequence of the Novel Leech Symbiont Mucinivorans hirudinis M3T.</title>
        <authorList>
            <person name="Nelson M.C."/>
            <person name="Bomar L."/>
            <person name="Graf J."/>
        </authorList>
    </citation>
    <scope>NUCLEOTIDE SEQUENCE [LARGE SCALE GENOMIC DNA]</scope>
    <source>
        <strain evidence="10">M3</strain>
    </source>
</reference>
<dbReference type="HOGENOM" id="CLU_006501_5_1_10"/>
<dbReference type="SUPFAM" id="SSF49785">
    <property type="entry name" value="Galactose-binding domain-like"/>
    <property type="match status" value="1"/>
</dbReference>
<dbReference type="GO" id="GO:0005975">
    <property type="term" value="P:carbohydrate metabolic process"/>
    <property type="evidence" value="ECO:0007669"/>
    <property type="project" value="InterPro"/>
</dbReference>
<dbReference type="InterPro" id="IPR051913">
    <property type="entry name" value="GH2_Domain-Containing"/>
</dbReference>
<dbReference type="eggNOG" id="COG3250">
    <property type="taxonomic scope" value="Bacteria"/>
</dbReference>
<dbReference type="Proteomes" id="UP000027616">
    <property type="component" value="Chromosome I"/>
</dbReference>
<dbReference type="InterPro" id="IPR017853">
    <property type="entry name" value="GH"/>
</dbReference>
<evidence type="ECO:0000259" key="6">
    <source>
        <dbReference type="Pfam" id="PF02836"/>
    </source>
</evidence>
<evidence type="ECO:0000259" key="7">
    <source>
        <dbReference type="Pfam" id="PF02837"/>
    </source>
</evidence>
<dbReference type="PATRIC" id="fig|1433126.3.peg.1172"/>
<feature type="domain" description="Glycoside hydrolase family 2 catalytic" evidence="6">
    <location>
        <begin position="343"/>
        <end position="460"/>
    </location>
</feature>
<dbReference type="EC" id="3.2.1.23" evidence="9"/>
<evidence type="ECO:0000256" key="4">
    <source>
        <dbReference type="SAM" id="SignalP"/>
    </source>
</evidence>
<sequence>MKRLTLALLCLAFLAGAAQNINRDWQFQRIDNQTQNRAKIENQGQDWSSQYNPQVVAQSAALKVARDTLVREFAKLQDGVWQNVTLPHTAFVEEFVVLHQWQGVCYYKKRLARGPEWRDKIVLLEFGAAMQLADVWVNGEHRMQHAGGYLPFVVDLTELLKNGDNEILVRLDNRDNPLIPPGKPVAKLDFNYFSGLHRGARLIVKDKLHITHPILANKVAGGGIFVTYPEVSKEQATIDIKTNVQNSAEQSSDFVVVQKLYRIEGLFGRGVKGELVARVEQKQSVEKFADLDIRQQIVVKKPALWSPDFPNLYLLESEIKKNGKVVDSEATRLGIRRLEMSRERGFVLNGEPIRLVGSNRHSDYPYLGNAISENAGYRDIWLIKENGFNTVRLGHYPQDVAVLDACDELGVLVIEPIPGWQFFNKAPEFTARTYEDVRDMIRRDRNHPSIVMWETTLNESWPPNAWKDGAIKAAHEEYPGDQCFTAGDAYEYYGFDVSYNDWEEGFNRPNISPNPSFIREYYDYEFGGHYSTTRIGRRNGERALLQNAWNAQWSHNRYRAYYPHTMGDAVWSMYDYNRGCADNVCESGMADLFRLPKFSLPLFKSQLDVGTPLPTGNMKPYIFVANYWTERSGKDKVVVYGNVEEVELFVNGRSVGRQRCDSGADSDYSADEKGWYTGGNPFDGGNCNNLNFPPFTFNNIAWEKGELRAVGYIGGKEVVGERRVTPTEVDSLVVRHLEAGRAIGENDTVLVYVELRDKSGELCVLAEDLVRLKVEGRAEVVGENPRRAEAGVASFVVRVENPTGLKFTATR</sequence>
<evidence type="ECO:0000313" key="10">
    <source>
        <dbReference type="Proteomes" id="UP000027616"/>
    </source>
</evidence>
<evidence type="ECO:0000256" key="2">
    <source>
        <dbReference type="ARBA" id="ARBA00022801"/>
    </source>
</evidence>
<accession>A0A060RCV5</accession>
<dbReference type="Pfam" id="PF02836">
    <property type="entry name" value="Glyco_hydro_2_C"/>
    <property type="match status" value="1"/>
</dbReference>
<dbReference type="PANTHER" id="PTHR42732:SF1">
    <property type="entry name" value="BETA-MANNOSIDASE"/>
    <property type="match status" value="1"/>
</dbReference>
<dbReference type="Pfam" id="PF02837">
    <property type="entry name" value="Glyco_hydro_2_N"/>
    <property type="match status" value="1"/>
</dbReference>
<dbReference type="InterPro" id="IPR006102">
    <property type="entry name" value="Ig-like_GH2"/>
</dbReference>
<dbReference type="GO" id="GO:0004565">
    <property type="term" value="F:beta-galactosidase activity"/>
    <property type="evidence" value="ECO:0007669"/>
    <property type="project" value="UniProtKB-EC"/>
</dbReference>
<feature type="signal peptide" evidence="4">
    <location>
        <begin position="1"/>
        <end position="17"/>
    </location>
</feature>
<evidence type="ECO:0000259" key="5">
    <source>
        <dbReference type="Pfam" id="PF00703"/>
    </source>
</evidence>
<dbReference type="PRINTS" id="PR00132">
    <property type="entry name" value="GLHYDRLASE2"/>
</dbReference>
<dbReference type="Gene3D" id="2.60.120.260">
    <property type="entry name" value="Galactose-binding domain-like"/>
    <property type="match status" value="1"/>
</dbReference>
<dbReference type="InterPro" id="IPR006104">
    <property type="entry name" value="Glyco_hydro_2_N"/>
</dbReference>
<dbReference type="EMBL" id="HG934468">
    <property type="protein sequence ID" value="CDN31274.1"/>
    <property type="molecule type" value="Genomic_DNA"/>
</dbReference>
<dbReference type="InterPro" id="IPR008979">
    <property type="entry name" value="Galactose-bd-like_sf"/>
</dbReference>
<organism evidence="9 10">
    <name type="scientific">Mucinivorans hirudinis</name>
    <dbReference type="NCBI Taxonomy" id="1433126"/>
    <lineage>
        <taxon>Bacteria</taxon>
        <taxon>Pseudomonadati</taxon>
        <taxon>Bacteroidota</taxon>
        <taxon>Bacteroidia</taxon>
        <taxon>Bacteroidales</taxon>
        <taxon>Rikenellaceae</taxon>
        <taxon>Mucinivorans</taxon>
    </lineage>
</organism>